<keyword evidence="1" id="KW-0067">ATP-binding</keyword>
<dbReference type="EMBL" id="DF143524">
    <property type="protein sequence ID" value="GAA53545.1"/>
    <property type="molecule type" value="Genomic_DNA"/>
</dbReference>
<keyword evidence="2" id="KW-1185">Reference proteome</keyword>
<evidence type="ECO:0000313" key="2">
    <source>
        <dbReference type="Proteomes" id="UP000008909"/>
    </source>
</evidence>
<reference evidence="1" key="1">
    <citation type="journal article" date="2011" name="Genome Biol.">
        <title>The draft genome of the carcinogenic human liver fluke Clonorchis sinensis.</title>
        <authorList>
            <person name="Wang X."/>
            <person name="Chen W."/>
            <person name="Huang Y."/>
            <person name="Sun J."/>
            <person name="Men J."/>
            <person name="Liu H."/>
            <person name="Luo F."/>
            <person name="Guo L."/>
            <person name="Lv X."/>
            <person name="Deng C."/>
            <person name="Zhou C."/>
            <person name="Fan Y."/>
            <person name="Li X."/>
            <person name="Huang L."/>
            <person name="Hu Y."/>
            <person name="Liang C."/>
            <person name="Hu X."/>
            <person name="Xu J."/>
            <person name="Yu X."/>
        </authorList>
    </citation>
    <scope>NUCLEOTIDE SEQUENCE [LARGE SCALE GENOMIC DNA]</scope>
    <source>
        <strain evidence="1">Henan</strain>
    </source>
</reference>
<dbReference type="GO" id="GO:0005524">
    <property type="term" value="F:ATP binding"/>
    <property type="evidence" value="ECO:0007669"/>
    <property type="project" value="UniProtKB-KW"/>
</dbReference>
<organism evidence="1 2">
    <name type="scientific">Clonorchis sinensis</name>
    <name type="common">Chinese liver fluke</name>
    <dbReference type="NCBI Taxonomy" id="79923"/>
    <lineage>
        <taxon>Eukaryota</taxon>
        <taxon>Metazoa</taxon>
        <taxon>Spiralia</taxon>
        <taxon>Lophotrochozoa</taxon>
        <taxon>Platyhelminthes</taxon>
        <taxon>Trematoda</taxon>
        <taxon>Digenea</taxon>
        <taxon>Opisthorchiida</taxon>
        <taxon>Opisthorchiata</taxon>
        <taxon>Opisthorchiidae</taxon>
        <taxon>Clonorchis</taxon>
    </lineage>
</organism>
<dbReference type="AlphaFoldDB" id="G7YKR4"/>
<keyword evidence="1" id="KW-0547">Nucleotide-binding</keyword>
<dbReference type="Proteomes" id="UP000008909">
    <property type="component" value="Unassembled WGS sequence"/>
</dbReference>
<evidence type="ECO:0000313" key="1">
    <source>
        <dbReference type="EMBL" id="GAA53545.1"/>
    </source>
</evidence>
<accession>G7YKR4</accession>
<proteinExistence type="predicted"/>
<sequence>MGKHSMRMVFVRELSECQTQIRQRFNGVQRQQLYFEQLLSLKESLMVYEKCNTRGIEIRDVQFSNRSVYDTVTTMKRPDMKKAHVQRMAHSQGHQRYHTSRTAVPQSDGEKKFYGQLSDLVTSAPPNDFLFLLHDFSARFGMEWVTYSRIGYPAPLVNRFLVYGILVDFSVWNIFDQGHINLLHFGVTLKEAIFDQHRVCNSILHGNEHVDEAWQTVKGAMLAVFSAVCSTSPIRPQDHWMSARSLSMTDTRKSIPAGNEYDGARKSLKRQIEKSLRKDRELWWTSKTREVEKAFAAGNSRVLYQLIRSTGPRKVMQKVVVRQIHMRRQNDLPYDKFMGTSMLFITFPKTVNSATQVLFLHECKATFKLDDYVRLEITDYLSCVSKRASSVLNSSDDYVC</sequence>
<reference key="2">
    <citation type="submission" date="2011-10" db="EMBL/GenBank/DDBJ databases">
        <title>The genome and transcriptome sequence of Clonorchis sinensis provide insights into the carcinogenic liver fluke.</title>
        <authorList>
            <person name="Wang X."/>
            <person name="Huang Y."/>
            <person name="Chen W."/>
            <person name="Liu H."/>
            <person name="Guo L."/>
            <person name="Chen Y."/>
            <person name="Luo F."/>
            <person name="Zhou W."/>
            <person name="Sun J."/>
            <person name="Mao Q."/>
            <person name="Liang P."/>
            <person name="Zhou C."/>
            <person name="Tian Y."/>
            <person name="Men J."/>
            <person name="Lv X."/>
            <person name="Huang L."/>
            <person name="Zhou J."/>
            <person name="Hu Y."/>
            <person name="Li R."/>
            <person name="Zhang F."/>
            <person name="Lei H."/>
            <person name="Li X."/>
            <person name="Hu X."/>
            <person name="Liang C."/>
            <person name="Xu J."/>
            <person name="Wu Z."/>
            <person name="Yu X."/>
        </authorList>
    </citation>
    <scope>NUCLEOTIDE SEQUENCE</scope>
    <source>
        <strain>Henan</strain>
    </source>
</reference>
<name>G7YKR4_CLOSI</name>
<protein>
    <submittedName>
        <fullName evidence="1">ATP-binding cassette transporter</fullName>
    </submittedName>
</protein>
<gene>
    <name evidence="1" type="ORF">CLF_110470</name>
</gene>